<keyword evidence="2" id="KW-0479">Metal-binding</keyword>
<sequence length="154" mass="16802">MNERYIQHRHQDVTLLPGAAELVEQLAYEERRVVVLTNGPGDGQRRKLAATRLLKYMYDPVISTEAGFAKPDPRAVASAVDRAGGQIETAVVIGDTYDRDILGALACDVPSIWITGQSSTRAHPHPRVIRVDSTQTVLSALRALESASGKEPSR</sequence>
<comment type="caution">
    <text evidence="5">The sequence shown here is derived from an EMBL/GenBank/DDBJ whole genome shotgun (WGS) entry which is preliminary data.</text>
</comment>
<dbReference type="InterPro" id="IPR023214">
    <property type="entry name" value="HAD_sf"/>
</dbReference>
<dbReference type="PANTHER" id="PTHR46470:SF2">
    <property type="entry name" value="GLYCERALDEHYDE 3-PHOSPHATE PHOSPHATASE"/>
    <property type="match status" value="1"/>
</dbReference>
<evidence type="ECO:0000313" key="5">
    <source>
        <dbReference type="EMBL" id="EST27146.1"/>
    </source>
</evidence>
<reference evidence="5 6" key="1">
    <citation type="journal article" date="2014" name="Genome Announc.">
        <title>Draft Genome Sequence of Streptomyces roseochromogenes subsp. oscitans DS 12.976, Producer of the Aminocoumarin Antibiotic Clorobiocin.</title>
        <authorList>
            <person name="Ruckert C."/>
            <person name="Kalinowski J."/>
            <person name="Heide L."/>
            <person name="Apel A.K."/>
        </authorList>
    </citation>
    <scope>NUCLEOTIDE SEQUENCE [LARGE SCALE GENOMIC DNA]</scope>
    <source>
        <strain evidence="5 6">DS 12.976</strain>
    </source>
</reference>
<dbReference type="EMBL" id="AWQX01000216">
    <property type="protein sequence ID" value="EST27146.1"/>
    <property type="molecule type" value="Genomic_DNA"/>
</dbReference>
<protein>
    <recommendedName>
        <fullName evidence="7">HAD family hydrolase</fullName>
    </recommendedName>
</protein>
<dbReference type="GO" id="GO:0016791">
    <property type="term" value="F:phosphatase activity"/>
    <property type="evidence" value="ECO:0007669"/>
    <property type="project" value="TreeGrafter"/>
</dbReference>
<evidence type="ECO:0000256" key="1">
    <source>
        <dbReference type="ARBA" id="ARBA00001946"/>
    </source>
</evidence>
<evidence type="ECO:0000256" key="2">
    <source>
        <dbReference type="ARBA" id="ARBA00022723"/>
    </source>
</evidence>
<dbReference type="NCBIfam" id="TIGR01549">
    <property type="entry name" value="HAD-SF-IA-v1"/>
    <property type="match status" value="1"/>
</dbReference>
<evidence type="ECO:0000313" key="6">
    <source>
        <dbReference type="Proteomes" id="UP000017984"/>
    </source>
</evidence>
<name>V6K6V1_STRRC</name>
<evidence type="ECO:0000256" key="3">
    <source>
        <dbReference type="ARBA" id="ARBA00022801"/>
    </source>
</evidence>
<dbReference type="InterPro" id="IPR051400">
    <property type="entry name" value="HAD-like_hydrolase"/>
</dbReference>
<dbReference type="Gene3D" id="3.40.50.1000">
    <property type="entry name" value="HAD superfamily/HAD-like"/>
    <property type="match status" value="1"/>
</dbReference>
<dbReference type="GO" id="GO:0044281">
    <property type="term" value="P:small molecule metabolic process"/>
    <property type="evidence" value="ECO:0007669"/>
    <property type="project" value="UniProtKB-ARBA"/>
</dbReference>
<keyword evidence="4" id="KW-0460">Magnesium</keyword>
<dbReference type="InterPro" id="IPR036412">
    <property type="entry name" value="HAD-like_sf"/>
</dbReference>
<evidence type="ECO:0000256" key="4">
    <source>
        <dbReference type="ARBA" id="ARBA00022842"/>
    </source>
</evidence>
<organism evidence="5 6">
    <name type="scientific">Streptomyces roseochromogenus subsp. oscitans DS 12.976</name>
    <dbReference type="NCBI Taxonomy" id="1352936"/>
    <lineage>
        <taxon>Bacteria</taxon>
        <taxon>Bacillati</taxon>
        <taxon>Actinomycetota</taxon>
        <taxon>Actinomycetes</taxon>
        <taxon>Kitasatosporales</taxon>
        <taxon>Streptomycetaceae</taxon>
        <taxon>Streptomyces</taxon>
    </lineage>
</organism>
<dbReference type="GO" id="GO:0046872">
    <property type="term" value="F:metal ion binding"/>
    <property type="evidence" value="ECO:0007669"/>
    <property type="project" value="UniProtKB-KW"/>
</dbReference>
<dbReference type="STRING" id="1352936.M878_25905"/>
<evidence type="ECO:0008006" key="7">
    <source>
        <dbReference type="Google" id="ProtNLM"/>
    </source>
</evidence>
<keyword evidence="3" id="KW-0378">Hydrolase</keyword>
<dbReference type="Proteomes" id="UP000017984">
    <property type="component" value="Chromosome"/>
</dbReference>
<proteinExistence type="predicted"/>
<keyword evidence="6" id="KW-1185">Reference proteome</keyword>
<dbReference type="Pfam" id="PF00702">
    <property type="entry name" value="Hydrolase"/>
    <property type="match status" value="1"/>
</dbReference>
<dbReference type="SUPFAM" id="SSF56784">
    <property type="entry name" value="HAD-like"/>
    <property type="match status" value="1"/>
</dbReference>
<gene>
    <name evidence="5" type="ORF">M878_25905</name>
</gene>
<dbReference type="HOGENOM" id="CLU_1703299_0_0_11"/>
<dbReference type="PANTHER" id="PTHR46470">
    <property type="entry name" value="N-ACYLNEURAMINATE-9-PHOSPHATASE"/>
    <property type="match status" value="1"/>
</dbReference>
<dbReference type="InterPro" id="IPR006439">
    <property type="entry name" value="HAD-SF_hydro_IA"/>
</dbReference>
<dbReference type="AlphaFoldDB" id="V6K6V1"/>
<comment type="cofactor">
    <cofactor evidence="1">
        <name>Mg(2+)</name>
        <dbReference type="ChEBI" id="CHEBI:18420"/>
    </cofactor>
</comment>
<accession>V6K6V1</accession>
<dbReference type="PATRIC" id="fig|1352936.5.peg.5404"/>